<dbReference type="GeneID" id="84217831"/>
<dbReference type="OrthoDB" id="4907at2157"/>
<feature type="domain" description="NAD-dependent epimerase/dehydratase" evidence="2">
    <location>
        <begin position="8"/>
        <end position="235"/>
    </location>
</feature>
<protein>
    <submittedName>
        <fullName evidence="4">NAD-dependent epimerase/dehydratase family protein</fullName>
    </submittedName>
    <submittedName>
        <fullName evidence="3">Nucleotide sugar epimerase related protein</fullName>
    </submittedName>
</protein>
<dbReference type="PRINTS" id="PR01713">
    <property type="entry name" value="NUCEPIMERASE"/>
</dbReference>
<evidence type="ECO:0000256" key="1">
    <source>
        <dbReference type="ARBA" id="ARBA00007637"/>
    </source>
</evidence>
<dbReference type="EMBL" id="CP015363">
    <property type="protein sequence ID" value="ARD85106.1"/>
    <property type="molecule type" value="Genomic_DNA"/>
</dbReference>
<proteinExistence type="inferred from homology"/>
<reference evidence="3 5" key="1">
    <citation type="submission" date="2011-10" db="EMBL/GenBank/DDBJ databases">
        <title>Metabolic and evolutionary patterns in the extreme acidophile Ferroplasma acidiphilum.</title>
        <authorList>
            <person name="Golyshina O.V."/>
            <person name="Kozyavkin S.A."/>
            <person name="Tatusov R.L."/>
            <person name="Slesarev A.I."/>
            <person name="Golyshin P.N."/>
        </authorList>
    </citation>
    <scope>NUCLEOTIDE SEQUENCE [LARGE SCALE GENOMIC DNA]</scope>
    <source>
        <strain evidence="3">Berkeley</strain>
        <strain evidence="5">Y</strain>
    </source>
</reference>
<comment type="similarity">
    <text evidence="1">Belongs to the NAD(P)-dependent epimerase/dehydratase family.</text>
</comment>
<dbReference type="EMBL" id="JABGBP010000206">
    <property type="protein sequence ID" value="NOL60396.1"/>
    <property type="molecule type" value="Genomic_DNA"/>
</dbReference>
<dbReference type="Pfam" id="PF01370">
    <property type="entry name" value="Epimerase"/>
    <property type="match status" value="1"/>
</dbReference>
<evidence type="ECO:0000313" key="3">
    <source>
        <dbReference type="EMBL" id="ARD85106.1"/>
    </source>
</evidence>
<dbReference type="SUPFAM" id="SSF51735">
    <property type="entry name" value="NAD(P)-binding Rossmann-fold domains"/>
    <property type="match status" value="1"/>
</dbReference>
<evidence type="ECO:0000313" key="5">
    <source>
        <dbReference type="Proteomes" id="UP000192050"/>
    </source>
</evidence>
<name>A0A1V0N4S9_9ARCH</name>
<reference evidence="4 6" key="2">
    <citation type="submission" date="2020-05" db="EMBL/GenBank/DDBJ databases">
        <authorList>
            <person name="Zhang R."/>
        </authorList>
    </citation>
    <scope>NUCLEOTIDE SEQUENCE [LARGE SCALE GENOMIC DNA]</scope>
    <source>
        <strain evidence="4 6">DSM 28986</strain>
    </source>
</reference>
<dbReference type="AlphaFoldDB" id="A0A1V0N4S9"/>
<organism evidence="3 5">
    <name type="scientific">Ferroplasma acidiphilum</name>
    <dbReference type="NCBI Taxonomy" id="74969"/>
    <lineage>
        <taxon>Archaea</taxon>
        <taxon>Methanobacteriati</taxon>
        <taxon>Thermoplasmatota</taxon>
        <taxon>Thermoplasmata</taxon>
        <taxon>Thermoplasmatales</taxon>
        <taxon>Ferroplasmaceae</taxon>
        <taxon>Ferroplasma</taxon>
    </lineage>
</organism>
<accession>A0A1V0N4S9</accession>
<keyword evidence="5" id="KW-1185">Reference proteome</keyword>
<dbReference type="PANTHER" id="PTHR43000">
    <property type="entry name" value="DTDP-D-GLUCOSE 4,6-DEHYDRATASE-RELATED"/>
    <property type="match status" value="1"/>
</dbReference>
<dbReference type="Gene3D" id="3.40.50.720">
    <property type="entry name" value="NAD(P)-binding Rossmann-like Domain"/>
    <property type="match status" value="1"/>
</dbReference>
<dbReference type="InterPro" id="IPR036291">
    <property type="entry name" value="NAD(P)-bd_dom_sf"/>
</dbReference>
<dbReference type="Proteomes" id="UP000546917">
    <property type="component" value="Unassembled WGS sequence"/>
</dbReference>
<dbReference type="STRING" id="74969.FAD_1235"/>
<dbReference type="KEGG" id="fai:FAD_1235"/>
<evidence type="ECO:0000313" key="4">
    <source>
        <dbReference type="EMBL" id="NOL60396.1"/>
    </source>
</evidence>
<gene>
    <name evidence="3" type="ORF">FAD_1235</name>
    <name evidence="4" type="ORF">HLB00_06060</name>
</gene>
<sequence length="306" mass="35161">MSIKNKEILVTGGAGFIGSNLVNTLSKDNHVYALDDLQTGSMHNLKDSMDRIEFIKDRVKNINDYEINPDYIFHIGIYSSSPMYKNNPHLMANAIDDLITVLEYAKKNKSKIVYASTSSIYNGIEEQKEDVIPKVSDYYTEARIAMERIANLYCNLYGMDVSGMRFFSVYGYNERSKKIYANLVSQFLWAMHDNIAPVLYGDGEQKRDFVFVEDLVKALMLAAENNKKFNVYNVGTGKNYTLNELVKILNKHLGKDIKPEYIENPMKDTYVYYTLADIKKTEQKIGFKASISLDEGIDKLIKYYNY</sequence>
<evidence type="ECO:0000259" key="2">
    <source>
        <dbReference type="Pfam" id="PF01370"/>
    </source>
</evidence>
<dbReference type="Proteomes" id="UP000192050">
    <property type="component" value="Chromosome"/>
</dbReference>
<dbReference type="RefSeq" id="WP_081142649.1">
    <property type="nucleotide sequence ID" value="NZ_CP015363.1"/>
</dbReference>
<evidence type="ECO:0000313" key="6">
    <source>
        <dbReference type="Proteomes" id="UP000546917"/>
    </source>
</evidence>
<dbReference type="InterPro" id="IPR001509">
    <property type="entry name" value="Epimerase_deHydtase"/>
</dbReference>